<protein>
    <submittedName>
        <fullName evidence="1">Uncharacterized protein</fullName>
    </submittedName>
</protein>
<accession>A0ABR0NGQ0</accession>
<comment type="caution">
    <text evidence="1">The sequence shown here is derived from an EMBL/GenBank/DDBJ whole genome shotgun (WGS) entry which is preliminary data.</text>
</comment>
<dbReference type="Proteomes" id="UP001358586">
    <property type="component" value="Chromosome 10"/>
</dbReference>
<evidence type="ECO:0000313" key="2">
    <source>
        <dbReference type="Proteomes" id="UP001358586"/>
    </source>
</evidence>
<dbReference type="EMBL" id="JARKNE010000010">
    <property type="protein sequence ID" value="KAK5793847.1"/>
    <property type="molecule type" value="Genomic_DNA"/>
</dbReference>
<evidence type="ECO:0000313" key="1">
    <source>
        <dbReference type="EMBL" id="KAK5793847.1"/>
    </source>
</evidence>
<keyword evidence="2" id="KW-1185">Reference proteome</keyword>
<sequence length="100" mass="11861">MFPFAKIPQSCKDMKKVIKDLGLGYNKIHSFPNDCMLYWGDRRNQQSYHVCGKSRWMNRDAEDANEDEYGPQSIKKPNKILRYFPLIPRLQRLFMSSKTV</sequence>
<reference evidence="1 2" key="1">
    <citation type="submission" date="2023-03" db="EMBL/GenBank/DDBJ databases">
        <title>WGS of Gossypium arboreum.</title>
        <authorList>
            <person name="Yu D."/>
        </authorList>
    </citation>
    <scope>NUCLEOTIDE SEQUENCE [LARGE SCALE GENOMIC DNA]</scope>
    <source>
        <tissue evidence="1">Leaf</tissue>
    </source>
</reference>
<name>A0ABR0NGQ0_GOSAR</name>
<organism evidence="1 2">
    <name type="scientific">Gossypium arboreum</name>
    <name type="common">Tree cotton</name>
    <name type="synonym">Gossypium nanking</name>
    <dbReference type="NCBI Taxonomy" id="29729"/>
    <lineage>
        <taxon>Eukaryota</taxon>
        <taxon>Viridiplantae</taxon>
        <taxon>Streptophyta</taxon>
        <taxon>Embryophyta</taxon>
        <taxon>Tracheophyta</taxon>
        <taxon>Spermatophyta</taxon>
        <taxon>Magnoliopsida</taxon>
        <taxon>eudicotyledons</taxon>
        <taxon>Gunneridae</taxon>
        <taxon>Pentapetalae</taxon>
        <taxon>rosids</taxon>
        <taxon>malvids</taxon>
        <taxon>Malvales</taxon>
        <taxon>Malvaceae</taxon>
        <taxon>Malvoideae</taxon>
        <taxon>Gossypium</taxon>
    </lineage>
</organism>
<proteinExistence type="predicted"/>
<dbReference type="PANTHER" id="PTHR10775:SF173">
    <property type="match status" value="1"/>
</dbReference>
<dbReference type="PANTHER" id="PTHR10775">
    <property type="entry name" value="OS08G0208400 PROTEIN"/>
    <property type="match status" value="1"/>
</dbReference>
<gene>
    <name evidence="1" type="ORF">PVK06_035007</name>
</gene>